<evidence type="ECO:0000313" key="2">
    <source>
        <dbReference type="EMBL" id="SFE25796.1"/>
    </source>
</evidence>
<dbReference type="EMBL" id="FOMW01000006">
    <property type="protein sequence ID" value="SFE25796.1"/>
    <property type="molecule type" value="Genomic_DNA"/>
</dbReference>
<keyword evidence="3" id="KW-1185">Reference proteome</keyword>
<organism evidence="2 3">
    <name type="scientific">Sulfitobacter brevis</name>
    <dbReference type="NCBI Taxonomy" id="74348"/>
    <lineage>
        <taxon>Bacteria</taxon>
        <taxon>Pseudomonadati</taxon>
        <taxon>Pseudomonadota</taxon>
        <taxon>Alphaproteobacteria</taxon>
        <taxon>Rhodobacterales</taxon>
        <taxon>Roseobacteraceae</taxon>
        <taxon>Sulfitobacter</taxon>
    </lineage>
</organism>
<proteinExistence type="predicted"/>
<evidence type="ECO:0008006" key="4">
    <source>
        <dbReference type="Google" id="ProtNLM"/>
    </source>
</evidence>
<evidence type="ECO:0000313" key="3">
    <source>
        <dbReference type="Proteomes" id="UP000198977"/>
    </source>
</evidence>
<sequence length="131" mass="14671">MRHLAVILWAFAALPAAAQQSMSGADFEAYTSGKTLFYGQSGQPYGAEVYHKNRRVQWSFLDGECKEGTWYEDAGQICFTYEENPDPQCWTFREGPTGLIAQFENNPAATELYEAQDIDQEMLCLGPKVGV</sequence>
<gene>
    <name evidence="2" type="ORF">SAMN04488523_10629</name>
</gene>
<dbReference type="Proteomes" id="UP000198977">
    <property type="component" value="Unassembled WGS sequence"/>
</dbReference>
<keyword evidence="1" id="KW-0732">Signal</keyword>
<accession>A0A1I1Z1V3</accession>
<dbReference type="OrthoDB" id="7304934at2"/>
<feature type="signal peptide" evidence="1">
    <location>
        <begin position="1"/>
        <end position="18"/>
    </location>
</feature>
<feature type="chain" id="PRO_5011458442" description="DUF995 domain-containing protein" evidence="1">
    <location>
        <begin position="19"/>
        <end position="131"/>
    </location>
</feature>
<dbReference type="AlphaFoldDB" id="A0A1I1Z1V3"/>
<name>A0A1I1Z1V3_9RHOB</name>
<protein>
    <recommendedName>
        <fullName evidence="4">DUF995 domain-containing protein</fullName>
    </recommendedName>
</protein>
<evidence type="ECO:0000256" key="1">
    <source>
        <dbReference type="SAM" id="SignalP"/>
    </source>
</evidence>
<reference evidence="2 3" key="1">
    <citation type="submission" date="2016-10" db="EMBL/GenBank/DDBJ databases">
        <authorList>
            <person name="de Groot N.N."/>
        </authorList>
    </citation>
    <scope>NUCLEOTIDE SEQUENCE [LARGE SCALE GENOMIC DNA]</scope>
    <source>
        <strain evidence="2 3">DSM 11443</strain>
    </source>
</reference>
<dbReference type="STRING" id="74348.SAMN04488523_10629"/>
<dbReference type="RefSeq" id="WP_093923825.1">
    <property type="nucleotide sequence ID" value="NZ_FOMW01000006.1"/>
</dbReference>